<accession>A0AAC9N7R6</accession>
<reference evidence="2 3" key="1">
    <citation type="submission" date="2016-10" db="EMBL/GenBank/DDBJ databases">
        <title>Flavobacterium gilvum sp. nov., isolated from stream water.</title>
        <authorList>
            <person name="Shin S.-K."/>
            <person name="Cho Y.-J."/>
            <person name="Yi H."/>
        </authorList>
    </citation>
    <scope>NUCLEOTIDE SEQUENCE [LARGE SCALE GENOMIC DNA]</scope>
    <source>
        <strain evidence="2 3">EM1308</strain>
    </source>
</reference>
<sequence>MFRSNSTIQVENTNDFISFIPKKGYQKVFIFFPGAMVGFDAYAPLCRKIAENGYKSIIIKMPWRLPSYGYNKPKEMNFFQDSSKEYILAGHSKGGMMAAQFVYENPILIDKLILLGTTHPRDFDLSKSLIPIMKISGSNDGVADTKSINQNKPKLPANTKYVLIQGGNHSQFGYYGSQLGDNEASISREEQQKIILNSILSFIK</sequence>
<name>A0AAC9N7R6_9FLAO</name>
<dbReference type="EMBL" id="CP017479">
    <property type="protein sequence ID" value="AOW11339.1"/>
    <property type="molecule type" value="Genomic_DNA"/>
</dbReference>
<dbReference type="InterPro" id="IPR029059">
    <property type="entry name" value="AB_hydrolase_5"/>
</dbReference>
<dbReference type="Proteomes" id="UP000175968">
    <property type="component" value="Chromosome"/>
</dbReference>
<evidence type="ECO:0000313" key="3">
    <source>
        <dbReference type="Proteomes" id="UP000175968"/>
    </source>
</evidence>
<dbReference type="GO" id="GO:0016787">
    <property type="term" value="F:hydrolase activity"/>
    <property type="evidence" value="ECO:0007669"/>
    <property type="project" value="InterPro"/>
</dbReference>
<protein>
    <recommendedName>
        <fullName evidence="1">Alpha/beta hydrolase fold-5 domain-containing protein</fullName>
    </recommendedName>
</protein>
<dbReference type="AlphaFoldDB" id="A0AAC9N7R6"/>
<feature type="domain" description="Alpha/beta hydrolase fold-5" evidence="1">
    <location>
        <begin position="29"/>
        <end position="192"/>
    </location>
</feature>
<gene>
    <name evidence="2" type="ORF">EM308_09940</name>
</gene>
<organism evidence="2 3">
    <name type="scientific">Flavobacterium gilvum</name>
    <dbReference type="NCBI Taxonomy" id="1492737"/>
    <lineage>
        <taxon>Bacteria</taxon>
        <taxon>Pseudomonadati</taxon>
        <taxon>Bacteroidota</taxon>
        <taxon>Flavobacteriia</taxon>
        <taxon>Flavobacteriales</taxon>
        <taxon>Flavobacteriaceae</taxon>
        <taxon>Flavobacterium</taxon>
    </lineage>
</organism>
<keyword evidence="3" id="KW-1185">Reference proteome</keyword>
<dbReference type="SUPFAM" id="SSF53474">
    <property type="entry name" value="alpha/beta-Hydrolases"/>
    <property type="match status" value="1"/>
</dbReference>
<evidence type="ECO:0000313" key="2">
    <source>
        <dbReference type="EMBL" id="AOW11339.1"/>
    </source>
</evidence>
<dbReference type="InterPro" id="IPR029058">
    <property type="entry name" value="AB_hydrolase_fold"/>
</dbReference>
<evidence type="ECO:0000259" key="1">
    <source>
        <dbReference type="Pfam" id="PF12695"/>
    </source>
</evidence>
<dbReference type="KEGG" id="fgl:EM308_09940"/>
<dbReference type="Gene3D" id="3.40.50.1820">
    <property type="entry name" value="alpha/beta hydrolase"/>
    <property type="match status" value="1"/>
</dbReference>
<proteinExistence type="predicted"/>
<dbReference type="Pfam" id="PF12695">
    <property type="entry name" value="Abhydrolase_5"/>
    <property type="match status" value="1"/>
</dbReference>